<proteinExistence type="predicted"/>
<dbReference type="EMBL" id="CM056742">
    <property type="protein sequence ID" value="KAJ8678398.1"/>
    <property type="molecule type" value="Genomic_DNA"/>
</dbReference>
<reference evidence="1" key="1">
    <citation type="submission" date="2023-04" db="EMBL/GenBank/DDBJ databases">
        <title>A chromosome-level genome assembly of the parasitoid wasp Eretmocerus hayati.</title>
        <authorList>
            <person name="Zhong Y."/>
            <person name="Liu S."/>
            <person name="Liu Y."/>
        </authorList>
    </citation>
    <scope>NUCLEOTIDE SEQUENCE</scope>
    <source>
        <strain evidence="1">ZJU_SS_LIU_2023</strain>
    </source>
</reference>
<organism evidence="1 2">
    <name type="scientific">Eretmocerus hayati</name>
    <dbReference type="NCBI Taxonomy" id="131215"/>
    <lineage>
        <taxon>Eukaryota</taxon>
        <taxon>Metazoa</taxon>
        <taxon>Ecdysozoa</taxon>
        <taxon>Arthropoda</taxon>
        <taxon>Hexapoda</taxon>
        <taxon>Insecta</taxon>
        <taxon>Pterygota</taxon>
        <taxon>Neoptera</taxon>
        <taxon>Endopterygota</taxon>
        <taxon>Hymenoptera</taxon>
        <taxon>Apocrita</taxon>
        <taxon>Proctotrupomorpha</taxon>
        <taxon>Chalcidoidea</taxon>
        <taxon>Aphelinidae</taxon>
        <taxon>Aphelininae</taxon>
        <taxon>Eretmocerus</taxon>
    </lineage>
</organism>
<name>A0ACC2P4L7_9HYME</name>
<dbReference type="Proteomes" id="UP001239111">
    <property type="component" value="Chromosome 2"/>
</dbReference>
<comment type="caution">
    <text evidence="1">The sequence shown here is derived from an EMBL/GenBank/DDBJ whole genome shotgun (WGS) entry which is preliminary data.</text>
</comment>
<keyword evidence="2" id="KW-1185">Reference proteome</keyword>
<accession>A0ACC2P4L7</accession>
<sequence length="207" mass="22845">MITRPQLAASVSLPVIDPTERDFPTYNEPHCNRFGYPIGMIAKVINPANINKHRVAQLQKNANDTSHKRSGAPKESDKTDAKFRNSVKAVNRFLVLESVSSANSNMPPKRAIETVTSQGTFSSSSSSMLITLYLVFTVGLFKARTIDSKLESQTLKRSSSKTVPQPETPHSYAMDSNAFCQPKISRIDVQPNQIEELAQTESLLSCS</sequence>
<evidence type="ECO:0000313" key="2">
    <source>
        <dbReference type="Proteomes" id="UP001239111"/>
    </source>
</evidence>
<evidence type="ECO:0000313" key="1">
    <source>
        <dbReference type="EMBL" id="KAJ8678398.1"/>
    </source>
</evidence>
<protein>
    <submittedName>
        <fullName evidence="1">Uncharacterized protein</fullName>
    </submittedName>
</protein>
<gene>
    <name evidence="1" type="ORF">QAD02_014185</name>
</gene>